<evidence type="ECO:0000313" key="2">
    <source>
        <dbReference type="Proteomes" id="UP000314982"/>
    </source>
</evidence>
<proteinExistence type="predicted"/>
<dbReference type="InterPro" id="IPR045330">
    <property type="entry name" value="TRM3/TARBP1"/>
</dbReference>
<dbReference type="STRING" id="62062.ENSHHUP00000000650"/>
<dbReference type="GO" id="GO:0016423">
    <property type="term" value="F:tRNA (guanine) methyltransferase activity"/>
    <property type="evidence" value="ECO:0007669"/>
    <property type="project" value="TreeGrafter"/>
</dbReference>
<dbReference type="AlphaFoldDB" id="A0A4W5JR38"/>
<keyword evidence="2" id="KW-1185">Reference proteome</keyword>
<reference evidence="1" key="3">
    <citation type="submission" date="2025-09" db="UniProtKB">
        <authorList>
            <consortium name="Ensembl"/>
        </authorList>
    </citation>
    <scope>IDENTIFICATION</scope>
</reference>
<reference evidence="1" key="2">
    <citation type="submission" date="2025-08" db="UniProtKB">
        <authorList>
            <consortium name="Ensembl"/>
        </authorList>
    </citation>
    <scope>IDENTIFICATION</scope>
</reference>
<dbReference type="GO" id="GO:0030488">
    <property type="term" value="P:tRNA methylation"/>
    <property type="evidence" value="ECO:0007669"/>
    <property type="project" value="TreeGrafter"/>
</dbReference>
<name>A0A4W5JR38_9TELE</name>
<organism evidence="1 2">
    <name type="scientific">Hucho hucho</name>
    <name type="common">huchen</name>
    <dbReference type="NCBI Taxonomy" id="62062"/>
    <lineage>
        <taxon>Eukaryota</taxon>
        <taxon>Metazoa</taxon>
        <taxon>Chordata</taxon>
        <taxon>Craniata</taxon>
        <taxon>Vertebrata</taxon>
        <taxon>Euteleostomi</taxon>
        <taxon>Actinopterygii</taxon>
        <taxon>Neopterygii</taxon>
        <taxon>Teleostei</taxon>
        <taxon>Protacanthopterygii</taxon>
        <taxon>Salmoniformes</taxon>
        <taxon>Salmonidae</taxon>
        <taxon>Salmoninae</taxon>
        <taxon>Hucho</taxon>
    </lineage>
</organism>
<dbReference type="Ensembl" id="ENSHHUT00000000667.1">
    <property type="protein sequence ID" value="ENSHHUP00000000650.1"/>
    <property type="gene ID" value="ENSHHUG00000000448.1"/>
</dbReference>
<dbReference type="PANTHER" id="PTHR12029:SF11">
    <property type="entry name" value="METHYLTRANSFERASE TARBP1-RELATED"/>
    <property type="match status" value="1"/>
</dbReference>
<reference evidence="2" key="1">
    <citation type="submission" date="2018-06" db="EMBL/GenBank/DDBJ databases">
        <title>Genome assembly of Danube salmon.</title>
        <authorList>
            <person name="Macqueen D.J."/>
            <person name="Gundappa M.K."/>
        </authorList>
    </citation>
    <scope>NUCLEOTIDE SEQUENCE [LARGE SCALE GENOMIC DNA]</scope>
</reference>
<evidence type="ECO:0000313" key="1">
    <source>
        <dbReference type="Ensembl" id="ENSHHUP00000000650.1"/>
    </source>
</evidence>
<dbReference type="PANTHER" id="PTHR12029">
    <property type="entry name" value="RNA METHYLTRANSFERASE"/>
    <property type="match status" value="1"/>
</dbReference>
<dbReference type="Proteomes" id="UP000314982">
    <property type="component" value="Unassembled WGS sequence"/>
</dbReference>
<accession>A0A4W5JR38</accession>
<protein>
    <submittedName>
        <fullName evidence="1">Uncharacterized protein</fullName>
    </submittedName>
</protein>
<sequence length="122" mass="14558">MQSLFLYRDTFISKLSLSLSFFPFLSDNRDDQFPRVCVVAFLSRLQPSNQLHERLMEELVLRLLKKDEAISKSKQRYYSNSLQHRIKNRVWQTLLILLPKLRGVRDTHTHTHTHTQTIHTHT</sequence>